<evidence type="ECO:0000313" key="2">
    <source>
        <dbReference type="Proteomes" id="UP000712281"/>
    </source>
</evidence>
<dbReference type="Proteomes" id="UP000712281">
    <property type="component" value="Unassembled WGS sequence"/>
</dbReference>
<sequence length="173" mass="19763">MLMHTAGLMRDHETCLTACGVRRDWYQQYDRGTMMECNWNCTSVPSVRSGGRIGQIYGGPERWRELSERSRGIDGYVDCRTLQRGDKEGMRLVQSTKNVRSNSRHGLMVIDWACSIPIPQSELDQSKAECIAVELVGLSWSDSDKAVRLVFRENYLMVTEWLLSSYRTVPGGY</sequence>
<evidence type="ECO:0000313" key="1">
    <source>
        <dbReference type="EMBL" id="KAF2554641.1"/>
    </source>
</evidence>
<organism evidence="1 2">
    <name type="scientific">Brassica cretica</name>
    <name type="common">Mustard</name>
    <dbReference type="NCBI Taxonomy" id="69181"/>
    <lineage>
        <taxon>Eukaryota</taxon>
        <taxon>Viridiplantae</taxon>
        <taxon>Streptophyta</taxon>
        <taxon>Embryophyta</taxon>
        <taxon>Tracheophyta</taxon>
        <taxon>Spermatophyta</taxon>
        <taxon>Magnoliopsida</taxon>
        <taxon>eudicotyledons</taxon>
        <taxon>Gunneridae</taxon>
        <taxon>Pentapetalae</taxon>
        <taxon>rosids</taxon>
        <taxon>malvids</taxon>
        <taxon>Brassicales</taxon>
        <taxon>Brassicaceae</taxon>
        <taxon>Brassiceae</taxon>
        <taxon>Brassica</taxon>
    </lineage>
</organism>
<name>A0A8S9H6M1_BRACR</name>
<dbReference type="EMBL" id="QGKW02001940">
    <property type="protein sequence ID" value="KAF2554641.1"/>
    <property type="molecule type" value="Genomic_DNA"/>
</dbReference>
<gene>
    <name evidence="1" type="ORF">F2Q68_00013517</name>
</gene>
<accession>A0A8S9H6M1</accession>
<dbReference type="AlphaFoldDB" id="A0A8S9H6M1"/>
<reference evidence="1" key="1">
    <citation type="submission" date="2019-12" db="EMBL/GenBank/DDBJ databases">
        <title>Genome sequencing and annotation of Brassica cretica.</title>
        <authorList>
            <person name="Studholme D.J."/>
            <person name="Sarris P.F."/>
        </authorList>
    </citation>
    <scope>NUCLEOTIDE SEQUENCE</scope>
    <source>
        <strain evidence="1">PFS-001/15</strain>
        <tissue evidence="1">Leaf</tissue>
    </source>
</reference>
<comment type="caution">
    <text evidence="1">The sequence shown here is derived from an EMBL/GenBank/DDBJ whole genome shotgun (WGS) entry which is preliminary data.</text>
</comment>
<protein>
    <submittedName>
        <fullName evidence="1">Uncharacterized protein</fullName>
    </submittedName>
</protein>
<proteinExistence type="predicted"/>